<dbReference type="SMART" id="SM00829">
    <property type="entry name" value="PKS_ER"/>
    <property type="match status" value="1"/>
</dbReference>
<name>A0A450U622_9GAMM</name>
<evidence type="ECO:0000256" key="1">
    <source>
        <dbReference type="ARBA" id="ARBA00001947"/>
    </source>
</evidence>
<dbReference type="PROSITE" id="PS00059">
    <property type="entry name" value="ADH_ZINC"/>
    <property type="match status" value="1"/>
</dbReference>
<sequence>MKAQVVHSYDPHMKQDIWVKEEEAPDPSIEKPTDVIVRIGGSGVCRTDLHIIEGVWKPIFDLEGNYLPIIMGHENAGWIEDVGPEVDGLKKGDSVIVHPKITGGTCLDCRRGHDMHGEGSFPGLDSQGGYAEFLKTSIRNIVELPKTLAPKDVAPYADAGLTAYRVAKKATRHLMPGENCVIIGAGGLGHIAIQCIKAMCAANIIVVETSDLALQLVNEIGVDETIKADGNEVDKILDLTDGKGAEAVIDFVGEKGSTAKGLAMTRANSSYYIVGYGEEIRIPAVDMIILEKNIIGNLVGTWAELTELMALADKGLVHLSTKEYKLSEANQALHDLNDGKIKGRAVLIP</sequence>
<dbReference type="AlphaFoldDB" id="A0A450U622"/>
<protein>
    <recommendedName>
        <fullName evidence="3">alcohol dehydrogenase</fullName>
        <ecNumber evidence="3">1.1.1.1</ecNumber>
    </recommendedName>
</protein>
<dbReference type="SUPFAM" id="SSF50129">
    <property type="entry name" value="GroES-like"/>
    <property type="match status" value="1"/>
</dbReference>
<evidence type="ECO:0000313" key="9">
    <source>
        <dbReference type="EMBL" id="VFJ86758.1"/>
    </source>
</evidence>
<evidence type="ECO:0000259" key="8">
    <source>
        <dbReference type="SMART" id="SM00829"/>
    </source>
</evidence>
<feature type="domain" description="Enoyl reductase (ER)" evidence="8">
    <location>
        <begin position="15"/>
        <end position="347"/>
    </location>
</feature>
<organism evidence="9">
    <name type="scientific">Candidatus Kentrum sp. LFY</name>
    <dbReference type="NCBI Taxonomy" id="2126342"/>
    <lineage>
        <taxon>Bacteria</taxon>
        <taxon>Pseudomonadati</taxon>
        <taxon>Pseudomonadota</taxon>
        <taxon>Gammaproteobacteria</taxon>
        <taxon>Candidatus Kentrum</taxon>
    </lineage>
</organism>
<keyword evidence="6" id="KW-0560">Oxidoreductase</keyword>
<evidence type="ECO:0000256" key="4">
    <source>
        <dbReference type="ARBA" id="ARBA00022723"/>
    </source>
</evidence>
<dbReference type="PANTHER" id="PTHR42940">
    <property type="entry name" value="ALCOHOL DEHYDROGENASE 1-RELATED"/>
    <property type="match status" value="1"/>
</dbReference>
<comment type="similarity">
    <text evidence="2 7">Belongs to the zinc-containing alcohol dehydrogenase family.</text>
</comment>
<dbReference type="CDD" id="cd05284">
    <property type="entry name" value="arabinose_DH_like"/>
    <property type="match status" value="1"/>
</dbReference>
<dbReference type="Gene3D" id="3.90.180.10">
    <property type="entry name" value="Medium-chain alcohol dehydrogenases, catalytic domain"/>
    <property type="match status" value="1"/>
</dbReference>
<dbReference type="EMBL" id="CAADFF010000004">
    <property type="protein sequence ID" value="VFJ86758.1"/>
    <property type="molecule type" value="Genomic_DNA"/>
</dbReference>
<keyword evidence="5 7" id="KW-0862">Zinc</keyword>
<dbReference type="InterPro" id="IPR013149">
    <property type="entry name" value="ADH-like_C"/>
</dbReference>
<dbReference type="InterPro" id="IPR013154">
    <property type="entry name" value="ADH-like_N"/>
</dbReference>
<dbReference type="PANTHER" id="PTHR42940:SF8">
    <property type="entry name" value="VACUOLAR PROTEIN SORTING-ASSOCIATED PROTEIN 11"/>
    <property type="match status" value="1"/>
</dbReference>
<dbReference type="GO" id="GO:0008270">
    <property type="term" value="F:zinc ion binding"/>
    <property type="evidence" value="ECO:0007669"/>
    <property type="project" value="InterPro"/>
</dbReference>
<comment type="cofactor">
    <cofactor evidence="1 7">
        <name>Zn(2+)</name>
        <dbReference type="ChEBI" id="CHEBI:29105"/>
    </cofactor>
</comment>
<dbReference type="InterPro" id="IPR020843">
    <property type="entry name" value="ER"/>
</dbReference>
<reference evidence="9" key="1">
    <citation type="submission" date="2019-02" db="EMBL/GenBank/DDBJ databases">
        <authorList>
            <person name="Gruber-Vodicka R. H."/>
            <person name="Seah K. B. B."/>
        </authorList>
    </citation>
    <scope>NUCLEOTIDE SEQUENCE</scope>
    <source>
        <strain evidence="9">BECK_M7</strain>
    </source>
</reference>
<proteinExistence type="inferred from homology"/>
<dbReference type="SUPFAM" id="SSF51735">
    <property type="entry name" value="NAD(P)-binding Rossmann-fold domains"/>
    <property type="match status" value="1"/>
</dbReference>
<evidence type="ECO:0000256" key="2">
    <source>
        <dbReference type="ARBA" id="ARBA00008072"/>
    </source>
</evidence>
<evidence type="ECO:0000256" key="7">
    <source>
        <dbReference type="RuleBase" id="RU361277"/>
    </source>
</evidence>
<gene>
    <name evidence="9" type="ORF">BECKLFY1418B_GA0070995_100470</name>
</gene>
<evidence type="ECO:0000256" key="6">
    <source>
        <dbReference type="ARBA" id="ARBA00023002"/>
    </source>
</evidence>
<dbReference type="InterPro" id="IPR011032">
    <property type="entry name" value="GroES-like_sf"/>
</dbReference>
<keyword evidence="4 7" id="KW-0479">Metal-binding</keyword>
<accession>A0A450U622</accession>
<dbReference type="Pfam" id="PF08240">
    <property type="entry name" value="ADH_N"/>
    <property type="match status" value="1"/>
</dbReference>
<dbReference type="InterPro" id="IPR002328">
    <property type="entry name" value="ADH_Zn_CS"/>
</dbReference>
<dbReference type="Pfam" id="PF00107">
    <property type="entry name" value="ADH_zinc_N"/>
    <property type="match status" value="1"/>
</dbReference>
<dbReference type="InterPro" id="IPR036291">
    <property type="entry name" value="NAD(P)-bd_dom_sf"/>
</dbReference>
<evidence type="ECO:0000256" key="5">
    <source>
        <dbReference type="ARBA" id="ARBA00022833"/>
    </source>
</evidence>
<dbReference type="EC" id="1.1.1.1" evidence="3"/>
<evidence type="ECO:0000256" key="3">
    <source>
        <dbReference type="ARBA" id="ARBA00013190"/>
    </source>
</evidence>
<dbReference type="Gene3D" id="3.40.50.720">
    <property type="entry name" value="NAD(P)-binding Rossmann-like Domain"/>
    <property type="match status" value="1"/>
</dbReference>
<dbReference type="GO" id="GO:0004022">
    <property type="term" value="F:alcohol dehydrogenase (NAD+) activity"/>
    <property type="evidence" value="ECO:0007669"/>
    <property type="project" value="UniProtKB-EC"/>
</dbReference>